<proteinExistence type="predicted"/>
<protein>
    <submittedName>
        <fullName evidence="1">Uncharacterized protein</fullName>
    </submittedName>
</protein>
<organism evidence="1 2">
    <name type="scientific">Caryophanon tenue</name>
    <dbReference type="NCBI Taxonomy" id="33978"/>
    <lineage>
        <taxon>Bacteria</taxon>
        <taxon>Bacillati</taxon>
        <taxon>Bacillota</taxon>
        <taxon>Bacilli</taxon>
        <taxon>Bacillales</taxon>
        <taxon>Caryophanaceae</taxon>
        <taxon>Caryophanon</taxon>
    </lineage>
</organism>
<keyword evidence="2" id="KW-1185">Reference proteome</keyword>
<accession>A0A1C0Y556</accession>
<comment type="caution">
    <text evidence="1">The sequence shown here is derived from an EMBL/GenBank/DDBJ whole genome shotgun (WGS) entry which is preliminary data.</text>
</comment>
<evidence type="ECO:0000313" key="1">
    <source>
        <dbReference type="EMBL" id="OCS82265.1"/>
    </source>
</evidence>
<dbReference type="AlphaFoldDB" id="A0A1C0Y556"/>
<reference evidence="1 2" key="1">
    <citation type="submission" date="2016-07" db="EMBL/GenBank/DDBJ databases">
        <title>Caryophanon tenue genome sequencing.</title>
        <authorList>
            <person name="Verma A."/>
            <person name="Pal Y."/>
            <person name="Krishnamurthi S."/>
        </authorList>
    </citation>
    <scope>NUCLEOTIDE SEQUENCE [LARGE SCALE GENOMIC DNA]</scope>
    <source>
        <strain evidence="1 2">DSM 14152</strain>
    </source>
</reference>
<sequence length="82" mass="9615">MAEKKLNVINETDHKTYKVTLSTDNLSYFLYVSAMDAYDAFNSIKDSLNHIDFIRAERNEDDDKQGFCYVKSNTVREIFIHI</sequence>
<dbReference type="RefSeq" id="WP_066548590.1">
    <property type="nucleotide sequence ID" value="NZ_MASJ01000042.1"/>
</dbReference>
<dbReference type="STRING" id="33978.A6M13_07465"/>
<evidence type="ECO:0000313" key="2">
    <source>
        <dbReference type="Proteomes" id="UP000093199"/>
    </source>
</evidence>
<gene>
    <name evidence="1" type="ORF">A6M13_07465</name>
</gene>
<dbReference type="Proteomes" id="UP000093199">
    <property type="component" value="Unassembled WGS sequence"/>
</dbReference>
<name>A0A1C0Y556_9BACL</name>
<dbReference type="EMBL" id="MASJ01000042">
    <property type="protein sequence ID" value="OCS82265.1"/>
    <property type="molecule type" value="Genomic_DNA"/>
</dbReference>